<feature type="compositionally biased region" description="Low complexity" evidence="8">
    <location>
        <begin position="47"/>
        <end position="59"/>
    </location>
</feature>
<feature type="domain" description="Letm1 RBD" evidence="10">
    <location>
        <begin position="256"/>
        <end position="453"/>
    </location>
</feature>
<name>A0A1I8M3E0_MUSDO</name>
<keyword evidence="3" id="KW-0999">Mitochondrion inner membrane</keyword>
<evidence type="ECO:0000256" key="5">
    <source>
        <dbReference type="ARBA" id="ARBA00023128"/>
    </source>
</evidence>
<dbReference type="Pfam" id="PF07766">
    <property type="entry name" value="LETM1_RBD"/>
    <property type="match status" value="1"/>
</dbReference>
<dbReference type="eggNOG" id="KOG4263">
    <property type="taxonomic scope" value="Eukaryota"/>
</dbReference>
<evidence type="ECO:0000256" key="8">
    <source>
        <dbReference type="SAM" id="MobiDB-lite"/>
    </source>
</evidence>
<evidence type="ECO:0000256" key="9">
    <source>
        <dbReference type="SAM" id="Phobius"/>
    </source>
</evidence>
<keyword evidence="6 9" id="KW-0472">Membrane</keyword>
<dbReference type="InterPro" id="IPR044202">
    <property type="entry name" value="LETM1/MDM38-like"/>
</dbReference>
<evidence type="ECO:0000256" key="3">
    <source>
        <dbReference type="ARBA" id="ARBA00022792"/>
    </source>
</evidence>
<evidence type="ECO:0000256" key="1">
    <source>
        <dbReference type="ARBA" id="ARBA00004434"/>
    </source>
</evidence>
<reference evidence="11" key="1">
    <citation type="submission" date="2020-05" db="UniProtKB">
        <authorList>
            <consortium name="EnsemblMetazoa"/>
        </authorList>
    </citation>
    <scope>IDENTIFICATION</scope>
    <source>
        <strain evidence="11">Aabys</strain>
    </source>
</reference>
<evidence type="ECO:0000256" key="7">
    <source>
        <dbReference type="PROSITE-ProRule" id="PRU01094"/>
    </source>
</evidence>
<dbReference type="Proteomes" id="UP001652621">
    <property type="component" value="Unplaced"/>
</dbReference>
<dbReference type="PANTHER" id="PTHR14009">
    <property type="entry name" value="LEUCINE ZIPPER-EF-HAND CONTAINING TRANSMEMBRANE PROTEIN"/>
    <property type="match status" value="1"/>
</dbReference>
<sequence>MSLALRLTRLPVVVVSGVCQESSTSIFHKHSCLGNSTNALLRRHYVTSSDPAPKKTPSTTPVPPKSTQFDTNKEKVTTPITDAFDTAKSGKPSTTPLSENINKLQQATAPIKDAAKQAVIAKTKLSPQQVRENVRGYMFTRFFDYVKNYDKVLEKNFPSAMKVYRVFFDGVKEFFADMKRFLKIARIVNASSKGLKSLNRQELELYMQMPRDMIKVAPALILSSLPMVGYAVFPLVVMYPRTFLTSHFWTLQQKSEFKQYYFLERLTYNRPVLRCLQAKLKTTKNHPKYEQFAQVLGQLGSGTHPSVEQILDIKDIFADSPFNLISLPGKHIKLLNKMHGIPRGWFKRHSLYEHAFFIHYMDLAICREGGVHNMPLEALRNACYIRGLNPINMSNDDMIMWLRDWIKISQEIRVEHLTLYLHLPILMAYNHPNNWQLLYGHKDAKKQSQAADQ</sequence>
<dbReference type="GO" id="GO:0030003">
    <property type="term" value="P:intracellular monoatomic cation homeostasis"/>
    <property type="evidence" value="ECO:0007669"/>
    <property type="project" value="TreeGrafter"/>
</dbReference>
<evidence type="ECO:0000313" key="11">
    <source>
        <dbReference type="EnsemblMetazoa" id="MDOA000841-PA"/>
    </source>
</evidence>
<dbReference type="EnsemblMetazoa" id="MDOA000841-RA">
    <property type="protein sequence ID" value="MDOA000841-PA"/>
    <property type="gene ID" value="MDOA000841"/>
</dbReference>
<protein>
    <submittedName>
        <fullName evidence="13">LETM1 domain-containing protein 1</fullName>
    </submittedName>
</protein>
<feature type="transmembrane region" description="Helical" evidence="9">
    <location>
        <begin position="216"/>
        <end position="239"/>
    </location>
</feature>
<dbReference type="GO" id="GO:0005743">
    <property type="term" value="C:mitochondrial inner membrane"/>
    <property type="evidence" value="ECO:0007669"/>
    <property type="project" value="UniProtKB-SubCell"/>
</dbReference>
<dbReference type="GeneID" id="101898242"/>
<evidence type="ECO:0000256" key="4">
    <source>
        <dbReference type="ARBA" id="ARBA00022989"/>
    </source>
</evidence>
<keyword evidence="12" id="KW-1185">Reference proteome</keyword>
<proteinExistence type="predicted"/>
<evidence type="ECO:0000256" key="2">
    <source>
        <dbReference type="ARBA" id="ARBA00022692"/>
    </source>
</evidence>
<dbReference type="KEGG" id="mde:101898242"/>
<dbReference type="PANTHER" id="PTHR14009:SF13">
    <property type="entry name" value="LETM1 DOMAIN-CONTAINING PROTEIN 1"/>
    <property type="match status" value="1"/>
</dbReference>
<dbReference type="PROSITE" id="PS51758">
    <property type="entry name" value="LETM1_RBD"/>
    <property type="match status" value="1"/>
</dbReference>
<dbReference type="VEuPathDB" id="VectorBase:MDOA000841"/>
<keyword evidence="4 9" id="KW-1133">Transmembrane helix</keyword>
<organism evidence="11">
    <name type="scientific">Musca domestica</name>
    <name type="common">House fly</name>
    <dbReference type="NCBI Taxonomy" id="7370"/>
    <lineage>
        <taxon>Eukaryota</taxon>
        <taxon>Metazoa</taxon>
        <taxon>Ecdysozoa</taxon>
        <taxon>Arthropoda</taxon>
        <taxon>Hexapoda</taxon>
        <taxon>Insecta</taxon>
        <taxon>Pterygota</taxon>
        <taxon>Neoptera</taxon>
        <taxon>Endopterygota</taxon>
        <taxon>Diptera</taxon>
        <taxon>Brachycera</taxon>
        <taxon>Muscomorpha</taxon>
        <taxon>Muscoidea</taxon>
        <taxon>Muscidae</taxon>
        <taxon>Musca</taxon>
    </lineage>
</organism>
<keyword evidence="5 7" id="KW-0496">Mitochondrion</keyword>
<reference evidence="13" key="2">
    <citation type="submission" date="2025-04" db="UniProtKB">
        <authorList>
            <consortium name="RefSeq"/>
        </authorList>
    </citation>
    <scope>IDENTIFICATION</scope>
    <source>
        <strain evidence="13">Aabys</strain>
    </source>
</reference>
<dbReference type="OrthoDB" id="73691at2759"/>
<dbReference type="AlphaFoldDB" id="A0A1I8M3E0"/>
<feature type="region of interest" description="Disordered" evidence="8">
    <location>
        <begin position="47"/>
        <end position="71"/>
    </location>
</feature>
<evidence type="ECO:0000256" key="6">
    <source>
        <dbReference type="ARBA" id="ARBA00023136"/>
    </source>
</evidence>
<evidence type="ECO:0000259" key="10">
    <source>
        <dbReference type="PROSITE" id="PS51758"/>
    </source>
</evidence>
<dbReference type="RefSeq" id="XP_005177496.1">
    <property type="nucleotide sequence ID" value="XM_005177439.3"/>
</dbReference>
<keyword evidence="2 9" id="KW-0812">Transmembrane</keyword>
<dbReference type="GO" id="GO:0043022">
    <property type="term" value="F:ribosome binding"/>
    <property type="evidence" value="ECO:0007669"/>
    <property type="project" value="InterPro"/>
</dbReference>
<evidence type="ECO:0000313" key="13">
    <source>
        <dbReference type="RefSeq" id="XP_005177496.1"/>
    </source>
</evidence>
<dbReference type="VEuPathDB" id="VectorBase:MDOMA2_007927"/>
<comment type="subcellular location">
    <subcellularLocation>
        <location evidence="1">Mitochondrion inner membrane</location>
        <topology evidence="1">Single-pass membrane protein</topology>
    </subcellularLocation>
</comment>
<dbReference type="InterPro" id="IPR033122">
    <property type="entry name" value="LETM1-like_RBD"/>
</dbReference>
<evidence type="ECO:0000313" key="12">
    <source>
        <dbReference type="Proteomes" id="UP001652621"/>
    </source>
</evidence>
<accession>A0A1I8M3E0</accession>
<gene>
    <name evidence="11" type="primary">101898242</name>
    <name evidence="13" type="synonym">LOC101898242</name>
</gene>